<evidence type="ECO:0000313" key="2">
    <source>
        <dbReference type="Proteomes" id="UP000298416"/>
    </source>
</evidence>
<accession>A0A8X8WSY1</accession>
<protein>
    <submittedName>
        <fullName evidence="1">Uncharacterized protein</fullName>
    </submittedName>
</protein>
<organism evidence="1">
    <name type="scientific">Salvia splendens</name>
    <name type="common">Scarlet sage</name>
    <dbReference type="NCBI Taxonomy" id="180675"/>
    <lineage>
        <taxon>Eukaryota</taxon>
        <taxon>Viridiplantae</taxon>
        <taxon>Streptophyta</taxon>
        <taxon>Embryophyta</taxon>
        <taxon>Tracheophyta</taxon>
        <taxon>Spermatophyta</taxon>
        <taxon>Magnoliopsida</taxon>
        <taxon>eudicotyledons</taxon>
        <taxon>Gunneridae</taxon>
        <taxon>Pentapetalae</taxon>
        <taxon>asterids</taxon>
        <taxon>lamiids</taxon>
        <taxon>Lamiales</taxon>
        <taxon>Lamiaceae</taxon>
        <taxon>Nepetoideae</taxon>
        <taxon>Mentheae</taxon>
        <taxon>Salviinae</taxon>
        <taxon>Salvia</taxon>
        <taxon>Salvia subgen. Calosphace</taxon>
        <taxon>core Calosphace</taxon>
    </lineage>
</organism>
<evidence type="ECO:0000313" key="1">
    <source>
        <dbReference type="EMBL" id="KAG6399346.1"/>
    </source>
</evidence>
<dbReference type="AlphaFoldDB" id="A0A8X8WSY1"/>
<dbReference type="Proteomes" id="UP000298416">
    <property type="component" value="Unassembled WGS sequence"/>
</dbReference>
<gene>
    <name evidence="1" type="ORF">SASPL_140823</name>
</gene>
<keyword evidence="2" id="KW-1185">Reference proteome</keyword>
<dbReference type="EMBL" id="PNBA02000015">
    <property type="protein sequence ID" value="KAG6399346.1"/>
    <property type="molecule type" value="Genomic_DNA"/>
</dbReference>
<sequence length="116" mass="13213">MKNRTYRPLLHFHDSRLISYQILNRFEVFSRMIASTRPLATKFQPIYSSKGRWVGTMIPRKQVNEDGGDQAGNVSRREMLNRLLLSAGHRRCPPVLGSLVAISVLESLSKGDNKDD</sequence>
<comment type="caution">
    <text evidence="1">The sequence shown here is derived from an EMBL/GenBank/DDBJ whole genome shotgun (WGS) entry which is preliminary data.</text>
</comment>
<reference evidence="1" key="1">
    <citation type="submission" date="2018-01" db="EMBL/GenBank/DDBJ databases">
        <authorList>
            <person name="Mao J.F."/>
        </authorList>
    </citation>
    <scope>NUCLEOTIDE SEQUENCE</scope>
    <source>
        <strain evidence="1">Huo1</strain>
        <tissue evidence="1">Leaf</tissue>
    </source>
</reference>
<reference evidence="1" key="2">
    <citation type="submission" date="2020-08" db="EMBL/GenBank/DDBJ databases">
        <title>Plant Genome Project.</title>
        <authorList>
            <person name="Zhang R.-G."/>
        </authorList>
    </citation>
    <scope>NUCLEOTIDE SEQUENCE</scope>
    <source>
        <strain evidence="1">Huo1</strain>
        <tissue evidence="1">Leaf</tissue>
    </source>
</reference>
<name>A0A8X8WSY1_SALSN</name>
<proteinExistence type="predicted"/>